<evidence type="ECO:0000259" key="20">
    <source>
        <dbReference type="PROSITE" id="PS51218"/>
    </source>
</evidence>
<dbReference type="EMBL" id="LC602461">
    <property type="protein sequence ID" value="BCR37043.1"/>
    <property type="molecule type" value="Genomic_RNA"/>
</dbReference>
<reference evidence="22" key="1">
    <citation type="submission" date="2021-01" db="EMBL/GenBank/DDBJ databases">
        <title>Identification of White dead nettle mosaic virus, a novel putative member of the genus Waikavirus, from Lamium album.</title>
        <authorList>
            <person name="Park C.Y."/>
            <person name="Lee D.H."/>
            <person name="Jung Y.H."/>
            <person name="Na C.S."/>
        </authorList>
    </citation>
    <scope>NUCLEOTIDE SEQUENCE</scope>
    <source>
        <strain evidence="22">BH1</strain>
    </source>
</reference>
<evidence type="ECO:0000256" key="4">
    <source>
        <dbReference type="ARBA" id="ARBA00022561"/>
    </source>
</evidence>
<dbReference type="Gene3D" id="2.40.10.10">
    <property type="entry name" value="Trypsin-like serine proteases"/>
    <property type="match status" value="1"/>
</dbReference>
<evidence type="ECO:0000256" key="14">
    <source>
        <dbReference type="ARBA" id="ARBA00022844"/>
    </source>
</evidence>
<feature type="transmembrane region" description="Helical" evidence="18">
    <location>
        <begin position="1620"/>
        <end position="1640"/>
    </location>
</feature>
<dbReference type="Pfam" id="PF00910">
    <property type="entry name" value="RNA_helicase"/>
    <property type="match status" value="1"/>
</dbReference>
<keyword evidence="16 18" id="KW-1133">Transmembrane helix</keyword>
<dbReference type="Pfam" id="PF00915">
    <property type="entry name" value="Calici_coat"/>
    <property type="match status" value="1"/>
</dbReference>
<keyword evidence="18" id="KW-0472">Membrane</keyword>
<organism evidence="22">
    <name type="scientific">White dead nettle mosaic virus</name>
    <dbReference type="NCBI Taxonomy" id="2804854"/>
    <lineage>
        <taxon>Viruses</taxon>
        <taxon>Riboviria</taxon>
        <taxon>Orthornavirae</taxon>
        <taxon>Pisuviricota</taxon>
        <taxon>Pisoniviricetes</taxon>
        <taxon>Picornavirales</taxon>
        <taxon>Secoviridae</taxon>
        <taxon>Waikavirus</taxon>
    </lineage>
</organism>
<keyword evidence="12" id="KW-0788">Thiol protease</keyword>
<dbReference type="PROSITE" id="PS50507">
    <property type="entry name" value="RDRP_SSRNA_POS"/>
    <property type="match status" value="1"/>
</dbReference>
<dbReference type="InterPro" id="IPR001205">
    <property type="entry name" value="RNA-dir_pol_C"/>
</dbReference>
<dbReference type="InterPro" id="IPR024379">
    <property type="entry name" value="Waikavirus_capsid-1"/>
</dbReference>
<dbReference type="SUPFAM" id="SSF56672">
    <property type="entry name" value="DNA/RNA polymerases"/>
    <property type="match status" value="1"/>
</dbReference>
<keyword evidence="8" id="KW-0548">Nucleotidyltransferase</keyword>
<keyword evidence="7 18" id="KW-0812">Transmembrane</keyword>
<dbReference type="InterPro" id="IPR014759">
    <property type="entry name" value="Helicase_SF3_ssRNA_vir"/>
</dbReference>
<protein>
    <recommendedName>
        <fullName evidence="2">Genome polyprotein</fullName>
    </recommendedName>
</protein>
<evidence type="ECO:0000259" key="19">
    <source>
        <dbReference type="PROSITE" id="PS50507"/>
    </source>
</evidence>
<dbReference type="GO" id="GO:0005524">
    <property type="term" value="F:ATP binding"/>
    <property type="evidence" value="ECO:0007669"/>
    <property type="project" value="UniProtKB-KW"/>
</dbReference>
<dbReference type="InterPro" id="IPR000605">
    <property type="entry name" value="Helicase_SF3_ssDNA/RNA_vir"/>
</dbReference>
<evidence type="ECO:0000256" key="2">
    <source>
        <dbReference type="ARBA" id="ARBA00020107"/>
    </source>
</evidence>
<dbReference type="Gene3D" id="1.20.960.20">
    <property type="match status" value="1"/>
</dbReference>
<evidence type="ECO:0000256" key="9">
    <source>
        <dbReference type="ARBA" id="ARBA00022741"/>
    </source>
</evidence>
<dbReference type="CDD" id="cd00205">
    <property type="entry name" value="rhv_like"/>
    <property type="match status" value="1"/>
</dbReference>
<evidence type="ECO:0000256" key="12">
    <source>
        <dbReference type="ARBA" id="ARBA00022807"/>
    </source>
</evidence>
<evidence type="ECO:0000256" key="7">
    <source>
        <dbReference type="ARBA" id="ARBA00022692"/>
    </source>
</evidence>
<dbReference type="InterPro" id="IPR043128">
    <property type="entry name" value="Rev_trsase/Diguanyl_cyclase"/>
</dbReference>
<evidence type="ECO:0000256" key="10">
    <source>
        <dbReference type="ARBA" id="ARBA00022801"/>
    </source>
</evidence>
<dbReference type="GO" id="GO:0004197">
    <property type="term" value="F:cysteine-type endopeptidase activity"/>
    <property type="evidence" value="ECO:0007669"/>
    <property type="project" value="InterPro"/>
</dbReference>
<comment type="subcellular location">
    <subcellularLocation>
        <location evidence="1">Virion</location>
    </subcellularLocation>
</comment>
<evidence type="ECO:0000256" key="3">
    <source>
        <dbReference type="ARBA" id="ARBA00022484"/>
    </source>
</evidence>
<dbReference type="GO" id="GO:0003723">
    <property type="term" value="F:RNA binding"/>
    <property type="evidence" value="ECO:0007669"/>
    <property type="project" value="InterPro"/>
</dbReference>
<dbReference type="GO" id="GO:0006508">
    <property type="term" value="P:proteolysis"/>
    <property type="evidence" value="ECO:0007669"/>
    <property type="project" value="UniProtKB-KW"/>
</dbReference>
<dbReference type="Gene3D" id="3.30.70.270">
    <property type="match status" value="1"/>
</dbReference>
<dbReference type="InterPro" id="IPR033703">
    <property type="entry name" value="Rhv-like"/>
</dbReference>
<feature type="transmembrane region" description="Helical" evidence="18">
    <location>
        <begin position="1524"/>
        <end position="1542"/>
    </location>
</feature>
<feature type="domain" description="RdRp catalytic" evidence="19">
    <location>
        <begin position="3134"/>
        <end position="3265"/>
    </location>
</feature>
<keyword evidence="11" id="KW-0347">Helicase</keyword>
<dbReference type="PROSITE" id="PS51218">
    <property type="entry name" value="SF3_HELICASE_2"/>
    <property type="match status" value="1"/>
</dbReference>
<dbReference type="InterPro" id="IPR043504">
    <property type="entry name" value="Peptidase_S1_PA_chymotrypsin"/>
</dbReference>
<keyword evidence="9" id="KW-0547">Nucleotide-binding</keyword>
<name>A0A7R7VBX4_9SECO</name>
<evidence type="ECO:0000256" key="5">
    <source>
        <dbReference type="ARBA" id="ARBA00022670"/>
    </source>
</evidence>
<dbReference type="Pfam" id="PF00680">
    <property type="entry name" value="RdRP_1"/>
    <property type="match status" value="1"/>
</dbReference>
<keyword evidence="3" id="KW-0696">RNA-directed RNA polymerase</keyword>
<evidence type="ECO:0000256" key="8">
    <source>
        <dbReference type="ARBA" id="ARBA00022695"/>
    </source>
</evidence>
<evidence type="ECO:0000256" key="6">
    <source>
        <dbReference type="ARBA" id="ARBA00022679"/>
    </source>
</evidence>
<dbReference type="SUPFAM" id="SSF88633">
    <property type="entry name" value="Positive stranded ssRNA viruses"/>
    <property type="match status" value="2"/>
</dbReference>
<evidence type="ECO:0000256" key="11">
    <source>
        <dbReference type="ARBA" id="ARBA00022806"/>
    </source>
</evidence>
<dbReference type="InterPro" id="IPR043502">
    <property type="entry name" value="DNA/RNA_pol_sf"/>
</dbReference>
<dbReference type="GO" id="GO:0039694">
    <property type="term" value="P:viral RNA genome replication"/>
    <property type="evidence" value="ECO:0007669"/>
    <property type="project" value="InterPro"/>
</dbReference>
<dbReference type="InterPro" id="IPR044067">
    <property type="entry name" value="PCV_3C_PRO"/>
</dbReference>
<dbReference type="Pfam" id="PF12381">
    <property type="entry name" value="Peptidase_C3G"/>
    <property type="match status" value="1"/>
</dbReference>
<dbReference type="InterPro" id="IPR004005">
    <property type="entry name" value="Calicivirus_coat"/>
</dbReference>
<evidence type="ECO:0000313" key="22">
    <source>
        <dbReference type="EMBL" id="BCR37043.1"/>
    </source>
</evidence>
<keyword evidence="10" id="KW-0378">Hydrolase</keyword>
<dbReference type="InterPro" id="IPR029053">
    <property type="entry name" value="Viral_coat"/>
</dbReference>
<feature type="domain" description="Peptidase C3" evidence="21">
    <location>
        <begin position="2618"/>
        <end position="2836"/>
    </location>
</feature>
<evidence type="ECO:0000259" key="21">
    <source>
        <dbReference type="PROSITE" id="PS51874"/>
    </source>
</evidence>
<dbReference type="CDD" id="cd23169">
    <property type="entry name" value="ps-ssRNAv-Picornavirales"/>
    <property type="match status" value="1"/>
</dbReference>
<dbReference type="InterPro" id="IPR009003">
    <property type="entry name" value="Peptidase_S1_PA"/>
</dbReference>
<accession>A0A7R7VBX4</accession>
<dbReference type="GO" id="GO:0019028">
    <property type="term" value="C:viral capsid"/>
    <property type="evidence" value="ECO:0007669"/>
    <property type="project" value="UniProtKB-KW"/>
</dbReference>
<keyword evidence="15" id="KW-0693">Viral RNA replication</keyword>
<evidence type="ECO:0000256" key="15">
    <source>
        <dbReference type="ARBA" id="ARBA00022953"/>
    </source>
</evidence>
<evidence type="ECO:0000256" key="1">
    <source>
        <dbReference type="ARBA" id="ARBA00004328"/>
    </source>
</evidence>
<evidence type="ECO:0000256" key="18">
    <source>
        <dbReference type="SAM" id="Phobius"/>
    </source>
</evidence>
<proteinExistence type="predicted"/>
<keyword evidence="13" id="KW-0067">ATP-binding</keyword>
<evidence type="ECO:0000256" key="13">
    <source>
        <dbReference type="ARBA" id="ARBA00022840"/>
    </source>
</evidence>
<dbReference type="GO" id="GO:0006351">
    <property type="term" value="P:DNA-templated transcription"/>
    <property type="evidence" value="ECO:0007669"/>
    <property type="project" value="InterPro"/>
</dbReference>
<keyword evidence="14" id="KW-0946">Virion</keyword>
<feature type="region of interest" description="Disordered" evidence="17">
    <location>
        <begin position="1357"/>
        <end position="1402"/>
    </location>
</feature>
<sequence length="3453" mass="386051">MALYSSSIMQNQPTTNLSLSLHSVSPNNSNNNLLQLKVSPGIYFDPFENCTHSRALSRLSSCGCTFCCFLFKLNSFYIKEKCLLSRSNITSLVNRDFISLFKSSCLLFLESRTKSTLASRGDAEGTSNYQFGSQYDCPFPGVPGTDSQDRHDTDSWGICNDAQHLFECFSTCDQARGKFFPISREGFCWHTTCTACGASCAFSSPREGLILCIFMHYLRVSYNGSKYTVRLFSDDQYVHCSRDVAELVLLVQGGTIKWKNIELSNSDPTSISVRSDILVTSSNAYYDFGFDATQRFAKDAPVLKEDICQHSFILSACNGKQFNLTDAMMRTFLMLLPCHGYMHACVPLDTGTSMRENRLCGLISGGGLIGVNIRCNADFIRLHKEFYNGNPRGGASQGAVPIVADCDEDWCFAQGSRSSDDDYEGHIDEVAESDEVEDDTEERHLKDIVDNFLADDDDLLVIPTPRSQGRGLKDLAKRVGGLLKGVTNCVTKLHAVWDWPLDTALKAVTDVGTFLEGNKSFVSDKVWACNMCPEIQKEIEKVLTDHGDIMKLLQGGVQRLSKALDDVTQMNKSNIESIEKKVQELETGYVPGRESNEEALREAIKNLFDSVKSLSDQIGKQSERIDALATRPEPLPKPKLPKYPRPTFEPIAGEQMGIPRSKPQPVKKYKSREFPFEFYENKKGSVVDGTTSAESFETKSQSGEGSTSEFVGGDDLSKVVSTPVVASHGADDVHNVILSDIYLGSVNWSVSSGEGNILKSFSFPESIWSNNPRLKNIASFFQYYTCSGLRFTLTTTSVGMQGGTLMVCWDALACATRQKINTVIQLSNLPTAYMSASSSEKLEFEISSPSIQHMMCLSGSEHSSALLGNLLICVVNGLNAAAETSQSVAVNVWVKFMNPKFSFYTLQHELVSAQSGSLKSLPGIQSLEAIIAQGKWSTTSSTNLMELTVHPTACYISQGLVTQTALSVISSIFNRWSGSLKYRFVFGASMFVRGKIVVAAVPVAFRTEKMSVTQITSFPNIVCDLSSDTRDFSFEVPYISIGNNSVVSRESLYDTSAYNADLVVCRLHMVILDPLVMNANASNSISYFVTVQPGSDFSLYQFSGVKAEFVNRVLKQSFHDSLTCGKILGDGFSEWMQRESLLHKFKLDADRANCLCVVVSPTYRQNAPCTTLLSWLSQLFVTWTGDIVYTLRPHSHKVSNSVLIRVWYDSNGSTLSGSEFEFLTEVDPPAGCKTFFWNPARTPELVITVPFSARTKRLGLHKARYTPTDSDWLNYYNGMLVIDYQGLYDIELEIYTHAGPNFELFEQTVAPRCGRVSNAFTKLTYANELKGVTQYPLGEGRLGGPVNKAEKSPIAFKPVAPVNESPDSLEGAPPMKRTPAKKEYRDPLLDPREGDRAFDKEGEPIVFRDGDWEFDEVQAQAGCFGSISTVNKDCQMLRERKTLAKLADCVDVAHTTLNDNTENGFLSSMSFLLPLLERAETMSSKLEENLQGLNLIKDKIVAGVKSLMGESIPGLLKNAFSDDGYSWATVMTLLGGLSLLWFCKSKKKFLKKISILIMVVWSPYLVHRAWDIGKWIKSKACELFNFPTGEEACRKHSSVGMLEGAKGTFGNFTDWFSGNWATAVQSLLTILGVVASLVAWGTIPDSRSLTGFAAKFKEAGEKGKTFSNIFGGFTSVVKMCGEWSGKLVSWLLSLGGTSLPRHDCILQTMIDFNLREWVEEVRKMALAENKFVDFGTTDYIAKIRHLYDKSCAIQEAILSGVKLDVQLSMIVKECKEKCVELLNNTYSFRGMKQSRIDPLHISIIGAPGVGKSAISHVLIDNLLDYRGEPKIDRIYTRCCSDAYWSCYHQEPVILYDDLGAISSKQKLSDYAEIMGVKTNDPFSIPMAIAEEKGRHCTSKYIVSCTNILELDDSGDVVTKTAYYRRRNILVKVEMDPTVTKDEENPTKGLLFTVLGYSFEGDDQNRVIFGVKTEWNEPFLRNVNTENWVFERVDFKLFMKFVCKYTDAYMASQEKLLKGIKTYRVDMDADEVVVESQAPKPTIYLAELIDRFNNCNFSMSDICKTLKIGKMEPPTGWASIKKVTFQEMLRLCCDCHAEGRCCVDFVIKRLASCYEAWSTPAHEAFTLSRVAAIPQESLMNLVSEEKLASLKPVRYFVALASYYRMGRPNDLCEYQLCKLREHAVSDSDIPVEASFYTAIPWRGERFCIDGKEVLIWDKMETYFPRISQAYRYMPIWNGSDYWYVAPRVVESLDFSLENEIWATIMNTGFEVECNSLDFFRMSDSTMVMCIMDSVDSLWEVNNFAPIFRELLSNYSDACKSKSSVIHLILHAFTCRAKAIRKSVTAVAVSAHVSAFEKALSKYDACEEKVVCGLSKRAKILLAIGGGVVALGVIAGAVIGIKHMFSTFGSTDNSDEETVIDADAEGCGAGASSAFQTERVIRGKRAPKVVVTTLDKHGTSAGASAAFQTDRVIKGRRKPLALQVQSFGLTYDERDMEVDLKKNRRKANRRKFVDTVKQLSLASQHSNEKWFEDLLKDGVKSCAQIDKSRAISVIAQGVLHSADCVPQSEFTTDDDDFTISEEVHMKLAGLLRFTPENIYELLTNGMTTRLEKQGVVGSYGVCRDHNMLELVKTHISKMSCVVIGKRGEKYYKYNVLRLRSTFVLMPVHYIEEIRLADSLWFVCPNKVVEISFDITKTTFVSRLQDLLVWDLGNMFHQVKILMPHICNDKDWENFKKCSGVLSLTDYNAEASMQLVSVLDSIELVDSDVELPTGTYSMFDSTHTIIKGLRYRVHCMPGFCGAAIVRAGTKNIRKVIGMHVAGAKDKGVGYAEILSVELLYDAIERLEGLNITKATDDVIDLEYCQKHGVTIEGKGNLGLVGIVPHKLLPRLPAKTGIVPSAIHGMIGEVKSEPAILSAWDHRLGSLRGLWDPTIEGVKKYGAPVKPFPIGEIRIVEEHLSSFFKNFENSLKKREVNNIEIGVNGIDGTNFWAPMPMDTSAGYPYVLRRPSGKVGKSWLFEELEPYPSGRRRFLPVDEGFVSNLMLFHAQILEGVIPSIITMECPKDERRKLAKIYDKPATRTFTVLPPEINLLFRMYFGDFSAMIMETRASHFSQVGINPETLEWSELMNSFLKVGSKGFAGDYAKFDGVGAPDIYHSIVSIVNNWYDDGPINARARHCLINSIIHRNGIAGNCLMCYSQGMPSGFSMTVIFNSFVNYYYMALAWQHLVSKSRLSPQANLTDFDYYTKLVVYGDDNIVAVDDAFLEIFNLRTVASYLSHYGVTYTDDAKNPIHVSEKYVDITTVSFLKRRFVPVENSRLLWKAPLDKVSIEERCNWIRECEIPIEALNQNIDSALYEASIHGKDYFLDLQSRINKACDDVVLPQTNHKFEEMASRWWGNITNYAYSVTDLRKLVNLSSKNSINLLSRYKDVYLEKDVSLIDAMSKAKHAPAAWYVP</sequence>
<evidence type="ECO:0000256" key="17">
    <source>
        <dbReference type="SAM" id="MobiDB-lite"/>
    </source>
</evidence>
<dbReference type="GO" id="GO:0030430">
    <property type="term" value="C:host cell cytoplasm"/>
    <property type="evidence" value="ECO:0007669"/>
    <property type="project" value="UniProtKB-SubCell"/>
</dbReference>
<dbReference type="Gene3D" id="2.60.120.20">
    <property type="match status" value="3"/>
</dbReference>
<dbReference type="SUPFAM" id="SSF50494">
    <property type="entry name" value="Trypsin-like serine proteases"/>
    <property type="match status" value="1"/>
</dbReference>
<dbReference type="GO" id="GO:0003724">
    <property type="term" value="F:RNA helicase activity"/>
    <property type="evidence" value="ECO:0007669"/>
    <property type="project" value="InterPro"/>
</dbReference>
<evidence type="ECO:0000256" key="16">
    <source>
        <dbReference type="ARBA" id="ARBA00022989"/>
    </source>
</evidence>
<dbReference type="GO" id="GO:0003968">
    <property type="term" value="F:RNA-directed RNA polymerase activity"/>
    <property type="evidence" value="ECO:0007669"/>
    <property type="project" value="UniProtKB-KW"/>
</dbReference>
<feature type="domain" description="SF3 helicase" evidence="20">
    <location>
        <begin position="1779"/>
        <end position="1947"/>
    </location>
</feature>
<dbReference type="Pfam" id="PF12264">
    <property type="entry name" value="Waikav_capsid_1"/>
    <property type="match status" value="1"/>
</dbReference>
<keyword evidence="4" id="KW-0167">Capsid protein</keyword>
<dbReference type="InterPro" id="IPR024387">
    <property type="entry name" value="Pept_C3G_Picornavir"/>
</dbReference>
<feature type="compositionally biased region" description="Basic and acidic residues" evidence="17">
    <location>
        <begin position="1380"/>
        <end position="1402"/>
    </location>
</feature>
<dbReference type="PROSITE" id="PS51874">
    <property type="entry name" value="PCV_3C_PRO"/>
    <property type="match status" value="1"/>
</dbReference>
<keyword evidence="5" id="KW-0645">Protease</keyword>
<keyword evidence="6" id="KW-0808">Transferase</keyword>
<dbReference type="InterPro" id="IPR007094">
    <property type="entry name" value="RNA-dir_pol_PSvirus"/>
</dbReference>